<sequence>MASLSWLRRQAVGWSLVRNASLAETMDRVGFVQADPIRAPAPAQDLILRQRVSGYRAGDLDRAYPTLPLEEDYVYAYGFVTRPLRRFLHPRPTDDGDGPYQPRGLAAEVLAFVREHGVTHPRSLWEAFGRTRVVNGWGGQSAATTRVLEELHYYGLVRVARRENGVRLYEPAPPLDDPLDVSERAREVALLIARVLAPVPEASLRAALPRRLSRAAGGRGAVVRGLLATGALAATEVDGVRYLWPVDLAPAEGEPEERVRLLAPFDPVVWDRRRFEHLWGWAYRFEAYTPPAKRRLGYYALPLLWRDRVIGWANCARDPEGRLTVETGYVDGPPKARRFAVALGAEIARLETFLTPRGGRTVSRRPVPRAASAATPTPVR</sequence>
<organism evidence="2 3">
    <name type="scientific">Thermasporomyces composti</name>
    <dbReference type="NCBI Taxonomy" id="696763"/>
    <lineage>
        <taxon>Bacteria</taxon>
        <taxon>Bacillati</taxon>
        <taxon>Actinomycetota</taxon>
        <taxon>Actinomycetes</taxon>
        <taxon>Propionibacteriales</taxon>
        <taxon>Nocardioidaceae</taxon>
        <taxon>Thermasporomyces</taxon>
    </lineage>
</organism>
<dbReference type="RefSeq" id="WP_211310559.1">
    <property type="nucleotide sequence ID" value="NZ_QTUC01000001.1"/>
</dbReference>
<dbReference type="AlphaFoldDB" id="A0A3D9V5I9"/>
<feature type="compositionally biased region" description="Low complexity" evidence="1">
    <location>
        <begin position="368"/>
        <end position="380"/>
    </location>
</feature>
<dbReference type="InterPro" id="IPR009351">
    <property type="entry name" value="AlkZ-like"/>
</dbReference>
<dbReference type="Pfam" id="PF06224">
    <property type="entry name" value="AlkZ-like"/>
    <property type="match status" value="1"/>
</dbReference>
<gene>
    <name evidence="2" type="ORF">DFJ64_2051</name>
</gene>
<protein>
    <recommendedName>
        <fullName evidence="4">Winged helix-turn-helix domain-containing protein</fullName>
    </recommendedName>
</protein>
<name>A0A3D9V5I9_THECX</name>
<dbReference type="EMBL" id="QTUC01000001">
    <property type="protein sequence ID" value="REF36636.1"/>
    <property type="molecule type" value="Genomic_DNA"/>
</dbReference>
<evidence type="ECO:0000313" key="3">
    <source>
        <dbReference type="Proteomes" id="UP000256485"/>
    </source>
</evidence>
<evidence type="ECO:0000313" key="2">
    <source>
        <dbReference type="EMBL" id="REF36636.1"/>
    </source>
</evidence>
<keyword evidence="3" id="KW-1185">Reference proteome</keyword>
<dbReference type="PANTHER" id="PTHR30528">
    <property type="entry name" value="CYTOPLASMIC PROTEIN"/>
    <property type="match status" value="1"/>
</dbReference>
<comment type="caution">
    <text evidence="2">The sequence shown here is derived from an EMBL/GenBank/DDBJ whole genome shotgun (WGS) entry which is preliminary data.</text>
</comment>
<dbReference type="Proteomes" id="UP000256485">
    <property type="component" value="Unassembled WGS sequence"/>
</dbReference>
<reference evidence="2 3" key="1">
    <citation type="submission" date="2018-08" db="EMBL/GenBank/DDBJ databases">
        <title>Sequencing the genomes of 1000 actinobacteria strains.</title>
        <authorList>
            <person name="Klenk H.-P."/>
        </authorList>
    </citation>
    <scope>NUCLEOTIDE SEQUENCE [LARGE SCALE GENOMIC DNA]</scope>
    <source>
        <strain evidence="2 3">DSM 22891</strain>
    </source>
</reference>
<evidence type="ECO:0000256" key="1">
    <source>
        <dbReference type="SAM" id="MobiDB-lite"/>
    </source>
</evidence>
<proteinExistence type="predicted"/>
<accession>A0A3D9V5I9</accession>
<evidence type="ECO:0008006" key="4">
    <source>
        <dbReference type="Google" id="ProtNLM"/>
    </source>
</evidence>
<feature type="region of interest" description="Disordered" evidence="1">
    <location>
        <begin position="359"/>
        <end position="380"/>
    </location>
</feature>
<dbReference type="PANTHER" id="PTHR30528:SF0">
    <property type="entry name" value="CYTOPLASMIC PROTEIN"/>
    <property type="match status" value="1"/>
</dbReference>